<gene>
    <name evidence="2" type="ORF">M513_01872</name>
    <name evidence="3" type="ORF">M514_01872</name>
</gene>
<dbReference type="GO" id="GO:0005739">
    <property type="term" value="C:mitochondrion"/>
    <property type="evidence" value="ECO:0007669"/>
    <property type="project" value="TreeGrafter"/>
</dbReference>
<dbReference type="GO" id="GO:0043139">
    <property type="term" value="F:5'-3' DNA helicase activity"/>
    <property type="evidence" value="ECO:0007669"/>
    <property type="project" value="InterPro"/>
</dbReference>
<evidence type="ECO:0000313" key="2">
    <source>
        <dbReference type="EMBL" id="KFD57361.1"/>
    </source>
</evidence>
<evidence type="ECO:0000256" key="1">
    <source>
        <dbReference type="SAM" id="Phobius"/>
    </source>
</evidence>
<feature type="transmembrane region" description="Helical" evidence="1">
    <location>
        <begin position="186"/>
        <end position="207"/>
    </location>
</feature>
<organism evidence="2 4">
    <name type="scientific">Trichuris suis</name>
    <name type="common">pig whipworm</name>
    <dbReference type="NCBI Taxonomy" id="68888"/>
    <lineage>
        <taxon>Eukaryota</taxon>
        <taxon>Metazoa</taxon>
        <taxon>Ecdysozoa</taxon>
        <taxon>Nematoda</taxon>
        <taxon>Enoplea</taxon>
        <taxon>Dorylaimia</taxon>
        <taxon>Trichinellida</taxon>
        <taxon>Trichuridae</taxon>
        <taxon>Trichuris</taxon>
    </lineage>
</organism>
<feature type="transmembrane region" description="Helical" evidence="1">
    <location>
        <begin position="122"/>
        <end position="140"/>
    </location>
</feature>
<evidence type="ECO:0000313" key="4">
    <source>
        <dbReference type="Proteomes" id="UP000030764"/>
    </source>
</evidence>
<feature type="non-terminal residue" evidence="2">
    <location>
        <position position="1"/>
    </location>
</feature>
<dbReference type="GO" id="GO:0003697">
    <property type="term" value="F:single-stranded DNA binding"/>
    <property type="evidence" value="ECO:0007669"/>
    <property type="project" value="InterPro"/>
</dbReference>
<feature type="transmembrane region" description="Helical" evidence="1">
    <location>
        <begin position="283"/>
        <end position="303"/>
    </location>
</feature>
<dbReference type="InterPro" id="IPR027032">
    <property type="entry name" value="Twinkle-like"/>
</dbReference>
<feature type="transmembrane region" description="Helical" evidence="1">
    <location>
        <begin position="161"/>
        <end position="180"/>
    </location>
</feature>
<evidence type="ECO:0008006" key="5">
    <source>
        <dbReference type="Google" id="ProtNLM"/>
    </source>
</evidence>
<accession>A0A085MJG5</accession>
<dbReference type="EMBL" id="KL363189">
    <property type="protein sequence ID" value="KFD57361.1"/>
    <property type="molecule type" value="Genomic_DNA"/>
</dbReference>
<feature type="transmembrane region" description="Helical" evidence="1">
    <location>
        <begin position="214"/>
        <end position="239"/>
    </location>
</feature>
<name>A0A085MJG5_9BILA</name>
<dbReference type="Gene3D" id="3.40.50.300">
    <property type="entry name" value="P-loop containing nucleotide triphosphate hydrolases"/>
    <property type="match status" value="1"/>
</dbReference>
<dbReference type="PANTHER" id="PTHR12873:SF0">
    <property type="entry name" value="TWINKLE MTDNA HELICASE"/>
    <property type="match status" value="1"/>
</dbReference>
<reference evidence="2 4" key="1">
    <citation type="journal article" date="2014" name="Nat. Genet.">
        <title>Genome and transcriptome of the porcine whipworm Trichuris suis.</title>
        <authorList>
            <person name="Jex A.R."/>
            <person name="Nejsum P."/>
            <person name="Schwarz E.M."/>
            <person name="Hu L."/>
            <person name="Young N.D."/>
            <person name="Hall R.S."/>
            <person name="Korhonen P.K."/>
            <person name="Liao S."/>
            <person name="Thamsborg S."/>
            <person name="Xia J."/>
            <person name="Xu P."/>
            <person name="Wang S."/>
            <person name="Scheerlinck J.P."/>
            <person name="Hofmann A."/>
            <person name="Sternberg P.W."/>
            <person name="Wang J."/>
            <person name="Gasser R.B."/>
        </authorList>
    </citation>
    <scope>NUCLEOTIDE SEQUENCE [LARGE SCALE GENOMIC DNA]</scope>
    <source>
        <strain evidence="3">DCEP-RM93F</strain>
        <strain evidence="2">DCEP-RM93M</strain>
    </source>
</reference>
<dbReference type="SUPFAM" id="SSF52540">
    <property type="entry name" value="P-loop containing nucleoside triphosphate hydrolases"/>
    <property type="match status" value="1"/>
</dbReference>
<proteinExistence type="predicted"/>
<evidence type="ECO:0000313" key="3">
    <source>
        <dbReference type="EMBL" id="KFD72751.1"/>
    </source>
</evidence>
<dbReference type="EMBL" id="KL367476">
    <property type="protein sequence ID" value="KFD72751.1"/>
    <property type="molecule type" value="Genomic_DNA"/>
</dbReference>
<feature type="non-terminal residue" evidence="2">
    <location>
        <position position="835"/>
    </location>
</feature>
<keyword evidence="4" id="KW-1185">Reference proteome</keyword>
<protein>
    <recommendedName>
        <fullName evidence="5">SF4 helicase domain-containing protein</fullName>
    </recommendedName>
</protein>
<dbReference type="GO" id="GO:0006264">
    <property type="term" value="P:mitochondrial DNA replication"/>
    <property type="evidence" value="ECO:0007669"/>
    <property type="project" value="TreeGrafter"/>
</dbReference>
<sequence length="835" mass="94904">LCEVTSKLITLLHISPFRRSVEFANYVYRAVKTDHSARKLPPSDRRYRSLFPLNRRKCSTTSISHIDLFKAKCHCASSVVLFDLFNKPLPIPMRFLTAGIKLNSAATGGPACLAFLSMKQRLLETVVFLTVAFLEMYLFYRPFRRMAFDRPNFNAYSGCRLLRYVLVAILGTTFFAELCYKARTESMLFLLNPCHVATILQLVCLFGDKISTSVLHFIFAIHMYLLSGATLAILFPVVYTRQTPGEVAIYWMQHVLIIAFPAYLFSLGGVFCSAAYLNAATYFFCFGVIMAYSFGPLQLLALLTEVNLNNILCPAPTDPFAGPFYRVWAVLHQSAFLPLHGKLHAMSINKILAYFGQASQLISSFPFCCGGQITMFRKSVVNEDDSIVANSLERPDLRKRDMNEVWDQSVPVSHMSQPKLTRLKQLLYLRHITDGTLNRFNVRAVSSLDGLIFPRYTVTMEMMGPQVRPNGLKICRLVETINMTTVADEIMPSGNTFHGMSGYHLVRQADSEVVVTLNEADAMAIYQASSKLAIVLPETAGQFNIDLFLPYLEEFGKIIVWFPPEKHSRAKQLSKRLLSSQCYLISPKTSNNLRAAETLSIPGKGRELVNGVIRHGEVIAHKYVDTLPMLRDAVRSYVFGFDRQNVGIVQWKRFSLLNSYLKGFRLGELTLLTGPYGCGKKTFLCEYALDLCDQNVSTLWCGLEIPSAQTVATMVEQYARDTFHKDISRQQSFDYWYDQLSQLPIYFSRFTGFTKLKSLVEGTLEGAYDADNILRISTHMSKRQSYELEKYFQIWKNRNAGELLLGYMIEMHFDPLSKCHSLVERKRKSKHAFNN</sequence>
<dbReference type="Pfam" id="PF14808">
    <property type="entry name" value="TMEM164"/>
    <property type="match status" value="1"/>
</dbReference>
<feature type="transmembrane region" description="Helical" evidence="1">
    <location>
        <begin position="251"/>
        <end position="276"/>
    </location>
</feature>
<keyword evidence="1" id="KW-0812">Transmembrane</keyword>
<keyword evidence="1" id="KW-0472">Membrane</keyword>
<dbReference type="Proteomes" id="UP000030764">
    <property type="component" value="Unassembled WGS sequence"/>
</dbReference>
<dbReference type="Proteomes" id="UP000030758">
    <property type="component" value="Unassembled WGS sequence"/>
</dbReference>
<dbReference type="AlphaFoldDB" id="A0A085MJG5"/>
<dbReference type="InterPro" id="IPR027417">
    <property type="entry name" value="P-loop_NTPase"/>
</dbReference>
<keyword evidence="1" id="KW-1133">Transmembrane helix</keyword>
<dbReference type="PANTHER" id="PTHR12873">
    <property type="entry name" value="T7-LIKE MITOCHONDRIAL DNA HELICASE"/>
    <property type="match status" value="1"/>
</dbReference>